<evidence type="ECO:0000313" key="4">
    <source>
        <dbReference type="Proteomes" id="UP000246121"/>
    </source>
</evidence>
<dbReference type="Proteomes" id="UP000246121">
    <property type="component" value="Unassembled WGS sequence"/>
</dbReference>
<dbReference type="VEuPathDB" id="TriTrypDB:ECC02_011314"/>
<feature type="transmembrane region" description="Helical" evidence="2">
    <location>
        <begin position="510"/>
        <end position="527"/>
    </location>
</feature>
<dbReference type="VEuPathDB" id="TriTrypDB:TcG_09234"/>
<feature type="region of interest" description="Disordered" evidence="1">
    <location>
        <begin position="533"/>
        <end position="552"/>
    </location>
</feature>
<dbReference type="VEuPathDB" id="TriTrypDB:C4B63_138g24"/>
<keyword evidence="2" id="KW-0812">Transmembrane</keyword>
<dbReference type="VEuPathDB" id="TriTrypDB:TCDM_10686"/>
<reference evidence="3 4" key="1">
    <citation type="journal article" date="2018" name="Microb. Genom.">
        <title>Expanding an expanded genome: long-read sequencing of Trypanosoma cruzi.</title>
        <authorList>
            <person name="Berna L."/>
            <person name="Rodriguez M."/>
            <person name="Chiribao M.L."/>
            <person name="Parodi-Talice A."/>
            <person name="Pita S."/>
            <person name="Rijo G."/>
            <person name="Alvarez-Valin F."/>
            <person name="Robello C."/>
        </authorList>
    </citation>
    <scope>NUCLEOTIDE SEQUENCE [LARGE SCALE GENOMIC DNA]</scope>
    <source>
        <strain evidence="3 4">Dm28c</strain>
    </source>
</reference>
<sequence length="552" mass="58535">MEAPGVSMPAKFPRPSAVFSTVLEKCGGCVLPHPVVAVRTVDLPCGCVVLAAGGGIVSVALLSTMMRSLPLEGGAAVEEMCALVPLVEVGNLVFTSGLVTCMTVALLPGGGAALAIVGTSCGSLCLFVVESRAGGNQPALFKVCETSLCEYSDGLISVEDLVTDVCIGFDPAGRPEFIVAASSTCVVVVDTQRFDEFLRAKATEAVVRVFTKNHPPHVGQPMSDTFCVSFATAEVVRVLVPERYHAAFMMDVALVVVLDNGEVRYITRSVVGGSVQLLIEHHMQRQARQSEVGLSILLDDDPIRGSPRALPHVLYAYSLSDVVHNVCTSAVGPIAAKKIILNDATLCYNAAARQMRLIVAGAEGQSAERTGQNCIASGWWAIAYNVVCPNDTLQHAQSLTVSGFSALNSSLLPRDRRGLAAVLAVSDNQLLFACGNELHLCTVAGDSMSGGYGSLRHVHTTRSVVNSVATAGSLGGGKSYVIVACGSSLTLCSFNWLICVMWDEVGVMCDVARVVLLLVFFLIISLNKRGRERKEMRREKEQTKKENRSADG</sequence>
<keyword evidence="2" id="KW-0472">Membrane</keyword>
<dbReference type="VEuPathDB" id="TriTrypDB:TcCLB.506389.50"/>
<name>A0A2V2USW3_TRYCR</name>
<gene>
    <name evidence="3" type="ORF">C4B63_138g24</name>
</gene>
<organism evidence="3 4">
    <name type="scientific">Trypanosoma cruzi</name>
    <dbReference type="NCBI Taxonomy" id="5693"/>
    <lineage>
        <taxon>Eukaryota</taxon>
        <taxon>Discoba</taxon>
        <taxon>Euglenozoa</taxon>
        <taxon>Kinetoplastea</taxon>
        <taxon>Metakinetoplastina</taxon>
        <taxon>Trypanosomatida</taxon>
        <taxon>Trypanosomatidae</taxon>
        <taxon>Trypanosoma</taxon>
        <taxon>Schizotrypanum</taxon>
    </lineage>
</organism>
<dbReference type="VEuPathDB" id="TriTrypDB:C3747_16g216"/>
<dbReference type="VEuPathDB" id="TriTrypDB:TcYC6_0037250"/>
<dbReference type="VEuPathDB" id="TriTrypDB:TCSYLVIO_006564"/>
<keyword evidence="2" id="KW-1133">Transmembrane helix</keyword>
<dbReference type="VEuPathDB" id="TriTrypDB:Tc_MARK_5285"/>
<evidence type="ECO:0000256" key="1">
    <source>
        <dbReference type="SAM" id="MobiDB-lite"/>
    </source>
</evidence>
<dbReference type="VEuPathDB" id="TriTrypDB:BCY84_04378"/>
<dbReference type="VEuPathDB" id="TriTrypDB:TcBrA4_0110160"/>
<dbReference type="VEuPathDB" id="TriTrypDB:TcCL_NonESM12738"/>
<accession>A0A2V2USW3</accession>
<evidence type="ECO:0000313" key="3">
    <source>
        <dbReference type="EMBL" id="PWU85918.1"/>
    </source>
</evidence>
<comment type="caution">
    <text evidence="3">The sequence shown here is derived from an EMBL/GenBank/DDBJ whole genome shotgun (WGS) entry which is preliminary data.</text>
</comment>
<dbReference type="EMBL" id="PRFA01000138">
    <property type="protein sequence ID" value="PWU85918.1"/>
    <property type="molecule type" value="Genomic_DNA"/>
</dbReference>
<protein>
    <submittedName>
        <fullName evidence="3">Uncharacterized protein</fullName>
    </submittedName>
</protein>
<evidence type="ECO:0000256" key="2">
    <source>
        <dbReference type="SAM" id="Phobius"/>
    </source>
</evidence>
<dbReference type="AlphaFoldDB" id="A0A2V2USW3"/>
<proteinExistence type="predicted"/>